<reference evidence="2" key="2">
    <citation type="submission" date="2021-04" db="EMBL/GenBank/DDBJ databases">
        <authorList>
            <person name="Podell S."/>
        </authorList>
    </citation>
    <scope>NUCLEOTIDE SEQUENCE</scope>
    <source>
        <strain evidence="2">Hildebrandi</strain>
    </source>
</reference>
<dbReference type="Proteomes" id="UP000693970">
    <property type="component" value="Unassembled WGS sequence"/>
</dbReference>
<dbReference type="OrthoDB" id="41875at2759"/>
<protein>
    <submittedName>
        <fullName evidence="2">2-oxyglutarate/Fe(II) oxygenase</fullName>
    </submittedName>
</protein>
<evidence type="ECO:0000313" key="3">
    <source>
        <dbReference type="Proteomes" id="UP000693970"/>
    </source>
</evidence>
<keyword evidence="3" id="KW-1185">Reference proteome</keyword>
<dbReference type="AlphaFoldDB" id="A0A9K3KQW8"/>
<dbReference type="EMBL" id="JAGRRH010000020">
    <property type="protein sequence ID" value="KAG7348200.1"/>
    <property type="molecule type" value="Genomic_DNA"/>
</dbReference>
<gene>
    <name evidence="2" type="ORF">IV203_016905</name>
</gene>
<sequence length="544" mass="62150">MIRVHVAPFLWRLVFLLSPWLASNAFAEDTTSRIPLTIQSVSSDLAYDEHNRLAQHHLLYDATSESCQVMASNFRQVINKEKDVADRFRVEGVEGHALDRVFGPYPKSSESSCRAACVERGTERAYAGFVMPNAVYDSQSTRDTFSTWFDQRCRQIEVCILSYHSKENALDVYWKRYDGTLSLHKSLQYGERYTQCFHSFLGHHFVAKDAVTGEIVGDLTVEYITVKAWGEAPPSSTRQENHDFVKEIEDTLKYEWSRHKRISRTFSPLGFKKGRLPLDVFASIGAFYYNNAKSVVREEWDNKGVFVNWWETDVMFVQIPWNLKMIYQERLKTMVEEWAGEPVEQTVMYGLRMYTEGARLLTHVDRHSTHAVSLIVNVAQGNLTEPWPVEVQDHANRMHEVIMEPGDVVYYESAKCLHARNRPMRGPNAYYVNLFTHYRPVGDPEWFKKPNPEGTPEPVLGDLPVTEECKLVRKGLTGTGPDGHSLGYVEGVECDNPRLGPYISPTLFQANGPEDMIEWWRSTGEGYEGPLLAGSTSSTSSDEL</sequence>
<name>A0A9K3KQW8_9STRA</name>
<organism evidence="2 3">
    <name type="scientific">Nitzschia inconspicua</name>
    <dbReference type="NCBI Taxonomy" id="303405"/>
    <lineage>
        <taxon>Eukaryota</taxon>
        <taxon>Sar</taxon>
        <taxon>Stramenopiles</taxon>
        <taxon>Ochrophyta</taxon>
        <taxon>Bacillariophyta</taxon>
        <taxon>Bacillariophyceae</taxon>
        <taxon>Bacillariophycidae</taxon>
        <taxon>Bacillariales</taxon>
        <taxon>Bacillariaceae</taxon>
        <taxon>Nitzschia</taxon>
    </lineage>
</organism>
<keyword evidence="1" id="KW-0732">Signal</keyword>
<proteinExistence type="predicted"/>
<reference evidence="2" key="1">
    <citation type="journal article" date="2021" name="Sci. Rep.">
        <title>Diploid genomic architecture of Nitzschia inconspicua, an elite biomass production diatom.</title>
        <authorList>
            <person name="Oliver A."/>
            <person name="Podell S."/>
            <person name="Pinowska A."/>
            <person name="Traller J.C."/>
            <person name="Smith S.R."/>
            <person name="McClure R."/>
            <person name="Beliaev A."/>
            <person name="Bohutskyi P."/>
            <person name="Hill E.A."/>
            <person name="Rabines A."/>
            <person name="Zheng H."/>
            <person name="Allen L.Z."/>
            <person name="Kuo A."/>
            <person name="Grigoriev I.V."/>
            <person name="Allen A.E."/>
            <person name="Hazlebeck D."/>
            <person name="Allen E.E."/>
        </authorList>
    </citation>
    <scope>NUCLEOTIDE SEQUENCE</scope>
    <source>
        <strain evidence="2">Hildebrandi</strain>
    </source>
</reference>
<accession>A0A9K3KQW8</accession>
<comment type="caution">
    <text evidence="2">The sequence shown here is derived from an EMBL/GenBank/DDBJ whole genome shotgun (WGS) entry which is preliminary data.</text>
</comment>
<evidence type="ECO:0000256" key="1">
    <source>
        <dbReference type="SAM" id="SignalP"/>
    </source>
</evidence>
<feature type="signal peptide" evidence="1">
    <location>
        <begin position="1"/>
        <end position="27"/>
    </location>
</feature>
<evidence type="ECO:0000313" key="2">
    <source>
        <dbReference type="EMBL" id="KAG7348200.1"/>
    </source>
</evidence>
<feature type="chain" id="PRO_5039890698" evidence="1">
    <location>
        <begin position="28"/>
        <end position="544"/>
    </location>
</feature>